<dbReference type="FunFam" id="3.30.70.270:FF:000001">
    <property type="entry name" value="Diguanylate cyclase domain protein"/>
    <property type="match status" value="1"/>
</dbReference>
<sequence length="230" mass="26178">VFLSRKGRPIHVRLSLARLDDEFNYVVIVTDISELVRLQEQLKKANAELAEKAIRDPLTGAFNRRKLFDVLEEGFMRIERGGSLSLVMADLDGFKEINDKYGHQVGDFLLRSVYRTFQNYVRDEDWIFRYGGDEFIILLPDTDKEAGKIVAERLRIALEKKEHYYRRGMEGGSPLALVVTASFGVSAAPGDAREPEKLIDRADRAMYRAKKEGGNRVCLYSGDLNDTPQS</sequence>
<feature type="domain" description="GGDEF" evidence="2">
    <location>
        <begin position="82"/>
        <end position="222"/>
    </location>
</feature>
<organism evidence="3">
    <name type="scientific">candidate division WOR-3 bacterium</name>
    <dbReference type="NCBI Taxonomy" id="2052148"/>
    <lineage>
        <taxon>Bacteria</taxon>
        <taxon>Bacteria division WOR-3</taxon>
    </lineage>
</organism>
<dbReference type="SMART" id="SM00267">
    <property type="entry name" value="GGDEF"/>
    <property type="match status" value="1"/>
</dbReference>
<keyword evidence="1" id="KW-0175">Coiled coil</keyword>
<evidence type="ECO:0000259" key="2">
    <source>
        <dbReference type="PROSITE" id="PS50887"/>
    </source>
</evidence>
<dbReference type="Pfam" id="PF00990">
    <property type="entry name" value="GGDEF"/>
    <property type="match status" value="1"/>
</dbReference>
<dbReference type="PANTHER" id="PTHR45138:SF9">
    <property type="entry name" value="DIGUANYLATE CYCLASE DGCM-RELATED"/>
    <property type="match status" value="1"/>
</dbReference>
<dbReference type="InterPro" id="IPR043128">
    <property type="entry name" value="Rev_trsase/Diguanyl_cyclase"/>
</dbReference>
<dbReference type="InterPro" id="IPR000160">
    <property type="entry name" value="GGDEF_dom"/>
</dbReference>
<dbReference type="CDD" id="cd01949">
    <property type="entry name" value="GGDEF"/>
    <property type="match status" value="1"/>
</dbReference>
<dbReference type="Gene3D" id="3.30.70.270">
    <property type="match status" value="1"/>
</dbReference>
<dbReference type="GO" id="GO:1902201">
    <property type="term" value="P:negative regulation of bacterial-type flagellum-dependent cell motility"/>
    <property type="evidence" value="ECO:0007669"/>
    <property type="project" value="TreeGrafter"/>
</dbReference>
<gene>
    <name evidence="3" type="ORF">ENG67_02875</name>
</gene>
<dbReference type="InterPro" id="IPR029787">
    <property type="entry name" value="Nucleotide_cyclase"/>
</dbReference>
<dbReference type="AlphaFoldDB" id="A0A7C0XAI3"/>
<proteinExistence type="predicted"/>
<dbReference type="SUPFAM" id="SSF55073">
    <property type="entry name" value="Nucleotide cyclase"/>
    <property type="match status" value="1"/>
</dbReference>
<dbReference type="PROSITE" id="PS50887">
    <property type="entry name" value="GGDEF"/>
    <property type="match status" value="1"/>
</dbReference>
<dbReference type="InterPro" id="IPR050469">
    <property type="entry name" value="Diguanylate_Cyclase"/>
</dbReference>
<dbReference type="GO" id="GO:0005886">
    <property type="term" value="C:plasma membrane"/>
    <property type="evidence" value="ECO:0007669"/>
    <property type="project" value="TreeGrafter"/>
</dbReference>
<comment type="caution">
    <text evidence="3">The sequence shown here is derived from an EMBL/GenBank/DDBJ whole genome shotgun (WGS) entry which is preliminary data.</text>
</comment>
<dbReference type="EMBL" id="DRBW01000112">
    <property type="protein sequence ID" value="HDM90135.1"/>
    <property type="molecule type" value="Genomic_DNA"/>
</dbReference>
<dbReference type="NCBIfam" id="TIGR00254">
    <property type="entry name" value="GGDEF"/>
    <property type="match status" value="1"/>
</dbReference>
<reference evidence="3" key="1">
    <citation type="journal article" date="2020" name="mSystems">
        <title>Genome- and Community-Level Interaction Insights into Carbon Utilization and Element Cycling Functions of Hydrothermarchaeota in Hydrothermal Sediment.</title>
        <authorList>
            <person name="Zhou Z."/>
            <person name="Liu Y."/>
            <person name="Xu W."/>
            <person name="Pan J."/>
            <person name="Luo Z.H."/>
            <person name="Li M."/>
        </authorList>
    </citation>
    <scope>NUCLEOTIDE SEQUENCE [LARGE SCALE GENOMIC DNA]</scope>
    <source>
        <strain evidence="3">HyVt-237</strain>
    </source>
</reference>
<name>A0A7C0XAI3_UNCW3</name>
<protein>
    <submittedName>
        <fullName evidence="3">GGDEF domain-containing protein</fullName>
    </submittedName>
</protein>
<accession>A0A7C0XAI3</accession>
<feature type="non-terminal residue" evidence="3">
    <location>
        <position position="1"/>
    </location>
</feature>
<dbReference type="Proteomes" id="UP000885931">
    <property type="component" value="Unassembled WGS sequence"/>
</dbReference>
<dbReference type="GO" id="GO:0052621">
    <property type="term" value="F:diguanylate cyclase activity"/>
    <property type="evidence" value="ECO:0007669"/>
    <property type="project" value="TreeGrafter"/>
</dbReference>
<evidence type="ECO:0000256" key="1">
    <source>
        <dbReference type="SAM" id="Coils"/>
    </source>
</evidence>
<dbReference type="PANTHER" id="PTHR45138">
    <property type="entry name" value="REGULATORY COMPONENTS OF SENSORY TRANSDUCTION SYSTEM"/>
    <property type="match status" value="1"/>
</dbReference>
<dbReference type="GO" id="GO:0043709">
    <property type="term" value="P:cell adhesion involved in single-species biofilm formation"/>
    <property type="evidence" value="ECO:0007669"/>
    <property type="project" value="TreeGrafter"/>
</dbReference>
<feature type="coiled-coil region" evidence="1">
    <location>
        <begin position="28"/>
        <end position="55"/>
    </location>
</feature>
<evidence type="ECO:0000313" key="3">
    <source>
        <dbReference type="EMBL" id="HDM90135.1"/>
    </source>
</evidence>